<feature type="transmembrane region" description="Helical" evidence="7">
    <location>
        <begin position="115"/>
        <end position="138"/>
    </location>
</feature>
<gene>
    <name evidence="9" type="ORF">SAMN05660690_1195</name>
</gene>
<evidence type="ECO:0000313" key="9">
    <source>
        <dbReference type="EMBL" id="SDC38163.1"/>
    </source>
</evidence>
<keyword evidence="4 7" id="KW-0812">Transmembrane</keyword>
<evidence type="ECO:0000256" key="4">
    <source>
        <dbReference type="ARBA" id="ARBA00022692"/>
    </source>
</evidence>
<evidence type="ECO:0000256" key="5">
    <source>
        <dbReference type="ARBA" id="ARBA00022989"/>
    </source>
</evidence>
<feature type="transmembrane region" description="Helical" evidence="7">
    <location>
        <begin position="62"/>
        <end position="95"/>
    </location>
</feature>
<evidence type="ECO:0000256" key="6">
    <source>
        <dbReference type="ARBA" id="ARBA00023136"/>
    </source>
</evidence>
<keyword evidence="3 7" id="KW-1003">Cell membrane</keyword>
<feature type="transmembrane region" description="Helical" evidence="7">
    <location>
        <begin position="29"/>
        <end position="55"/>
    </location>
</feature>
<organism evidence="9 10">
    <name type="scientific">Geodermatophilus telluris</name>
    <dbReference type="NCBI Taxonomy" id="1190417"/>
    <lineage>
        <taxon>Bacteria</taxon>
        <taxon>Bacillati</taxon>
        <taxon>Actinomycetota</taxon>
        <taxon>Actinomycetes</taxon>
        <taxon>Geodermatophilales</taxon>
        <taxon>Geodermatophilaceae</taxon>
        <taxon>Geodermatophilus</taxon>
    </lineage>
</organism>
<sequence length="214" mass="21068">MRAAVLVALLAAAVGVVLVVDLPDADTVRAWLAGTGPVGLLVVTLGVAAALVAPVPRTAVSLLLGAVLGFWTGLVVAVVGGTLGGLAAFGLSRALGRDAVTRLAGRRLAAVDRALAGRSLGAVVLARLSPLSYTLVSYAAGVTGVRLRPYAVGTALGIVPGSALHVAAGASAGRLLGWVTSPGGLLVEGAVLLLAVAGGVAWWRRGRSRSAPGP</sequence>
<reference evidence="10" key="1">
    <citation type="submission" date="2016-10" db="EMBL/GenBank/DDBJ databases">
        <authorList>
            <person name="Varghese N."/>
            <person name="Submissions S."/>
        </authorList>
    </citation>
    <scope>NUCLEOTIDE SEQUENCE [LARGE SCALE GENOMIC DNA]</scope>
    <source>
        <strain evidence="10">DSM 45421</strain>
    </source>
</reference>
<keyword evidence="5 7" id="KW-1133">Transmembrane helix</keyword>
<evidence type="ECO:0000256" key="7">
    <source>
        <dbReference type="RuleBase" id="RU366058"/>
    </source>
</evidence>
<evidence type="ECO:0000259" key="8">
    <source>
        <dbReference type="Pfam" id="PF09335"/>
    </source>
</evidence>
<dbReference type="PANTHER" id="PTHR12677">
    <property type="entry name" value="GOLGI APPARATUS MEMBRANE PROTEIN TVP38-RELATED"/>
    <property type="match status" value="1"/>
</dbReference>
<dbReference type="Proteomes" id="UP000199416">
    <property type="component" value="Unassembled WGS sequence"/>
</dbReference>
<dbReference type="STRING" id="1190417.SAMN05660690_1195"/>
<feature type="transmembrane region" description="Helical" evidence="7">
    <location>
        <begin position="150"/>
        <end position="172"/>
    </location>
</feature>
<keyword evidence="10" id="KW-1185">Reference proteome</keyword>
<dbReference type="InterPro" id="IPR032816">
    <property type="entry name" value="VTT_dom"/>
</dbReference>
<comment type="similarity">
    <text evidence="2 7">Belongs to the TVP38/TMEM64 family.</text>
</comment>
<evidence type="ECO:0000256" key="3">
    <source>
        <dbReference type="ARBA" id="ARBA00022475"/>
    </source>
</evidence>
<dbReference type="EMBL" id="FMZF01000002">
    <property type="protein sequence ID" value="SDC38163.1"/>
    <property type="molecule type" value="Genomic_DNA"/>
</dbReference>
<dbReference type="InterPro" id="IPR015414">
    <property type="entry name" value="TMEM64"/>
</dbReference>
<dbReference type="GO" id="GO:0005886">
    <property type="term" value="C:plasma membrane"/>
    <property type="evidence" value="ECO:0007669"/>
    <property type="project" value="UniProtKB-SubCell"/>
</dbReference>
<protein>
    <recommendedName>
        <fullName evidence="7">TVP38/TMEM64 family membrane protein</fullName>
    </recommendedName>
</protein>
<name>A0A1G6L4W7_9ACTN</name>
<comment type="subcellular location">
    <subcellularLocation>
        <location evidence="1 7">Cell membrane</location>
        <topology evidence="1 7">Multi-pass membrane protein</topology>
    </subcellularLocation>
</comment>
<feature type="domain" description="VTT" evidence="8">
    <location>
        <begin position="55"/>
        <end position="170"/>
    </location>
</feature>
<dbReference type="Pfam" id="PF09335">
    <property type="entry name" value="VTT_dom"/>
    <property type="match status" value="1"/>
</dbReference>
<feature type="transmembrane region" description="Helical" evidence="7">
    <location>
        <begin position="184"/>
        <end position="203"/>
    </location>
</feature>
<proteinExistence type="inferred from homology"/>
<evidence type="ECO:0000256" key="2">
    <source>
        <dbReference type="ARBA" id="ARBA00008640"/>
    </source>
</evidence>
<keyword evidence="6 7" id="KW-0472">Membrane</keyword>
<evidence type="ECO:0000256" key="1">
    <source>
        <dbReference type="ARBA" id="ARBA00004651"/>
    </source>
</evidence>
<dbReference type="PANTHER" id="PTHR12677:SF59">
    <property type="entry name" value="GOLGI APPARATUS MEMBRANE PROTEIN TVP38-RELATED"/>
    <property type="match status" value="1"/>
</dbReference>
<accession>A0A1G6L4W7</accession>
<evidence type="ECO:0000313" key="10">
    <source>
        <dbReference type="Proteomes" id="UP000199416"/>
    </source>
</evidence>
<dbReference type="AlphaFoldDB" id="A0A1G6L4W7"/>